<evidence type="ECO:0000256" key="3">
    <source>
        <dbReference type="ARBA" id="ARBA00023235"/>
    </source>
</evidence>
<dbReference type="SUPFAM" id="SSF55174">
    <property type="entry name" value="Alpha-L RNA-binding motif"/>
    <property type="match status" value="1"/>
</dbReference>
<feature type="domain" description="RNA-binding S4" evidence="6">
    <location>
        <begin position="4"/>
        <end position="72"/>
    </location>
</feature>
<dbReference type="PANTHER" id="PTHR47683">
    <property type="entry name" value="PSEUDOURIDINE SYNTHASE FAMILY PROTEIN-RELATED"/>
    <property type="match status" value="1"/>
</dbReference>
<dbReference type="SUPFAM" id="SSF55120">
    <property type="entry name" value="Pseudouridine synthase"/>
    <property type="match status" value="1"/>
</dbReference>
<dbReference type="Gene3D" id="3.30.70.580">
    <property type="entry name" value="Pseudouridine synthase I, catalytic domain, N-terminal subdomain"/>
    <property type="match status" value="1"/>
</dbReference>
<dbReference type="NCBIfam" id="TIGR00093">
    <property type="entry name" value="pseudouridine synthase"/>
    <property type="match status" value="1"/>
</dbReference>
<name>A0A1M7G344_RUMFL</name>
<keyword evidence="2 4" id="KW-0694">RNA-binding</keyword>
<protein>
    <recommendedName>
        <fullName evidence="5">Pseudouridine synthase</fullName>
        <ecNumber evidence="5">5.4.99.-</ecNumber>
    </recommendedName>
</protein>
<dbReference type="Gene3D" id="3.10.290.10">
    <property type="entry name" value="RNA-binding S4 domain"/>
    <property type="match status" value="1"/>
</dbReference>
<evidence type="ECO:0000256" key="4">
    <source>
        <dbReference type="PROSITE-ProRule" id="PRU00182"/>
    </source>
</evidence>
<dbReference type="EC" id="5.4.99.-" evidence="5"/>
<dbReference type="PROSITE" id="PS50889">
    <property type="entry name" value="S4"/>
    <property type="match status" value="1"/>
</dbReference>
<dbReference type="InterPro" id="IPR006145">
    <property type="entry name" value="PsdUridine_synth_RsuA/RluA"/>
</dbReference>
<reference evidence="7 8" key="1">
    <citation type="submission" date="2016-11" db="EMBL/GenBank/DDBJ databases">
        <authorList>
            <person name="Jaros S."/>
            <person name="Januszkiewicz K."/>
            <person name="Wedrychowicz H."/>
        </authorList>
    </citation>
    <scope>NUCLEOTIDE SEQUENCE [LARGE SCALE GENOMIC DNA]</scope>
    <source>
        <strain evidence="7 8">Y1</strain>
    </source>
</reference>
<evidence type="ECO:0000259" key="6">
    <source>
        <dbReference type="SMART" id="SM00363"/>
    </source>
</evidence>
<proteinExistence type="inferred from homology"/>
<dbReference type="Proteomes" id="UP000184394">
    <property type="component" value="Unassembled WGS sequence"/>
</dbReference>
<dbReference type="CDD" id="cd02553">
    <property type="entry name" value="PseudoU_synth_RsuA"/>
    <property type="match status" value="1"/>
</dbReference>
<keyword evidence="3 5" id="KW-0413">Isomerase</keyword>
<dbReference type="PROSITE" id="PS01149">
    <property type="entry name" value="PSI_RSU"/>
    <property type="match status" value="1"/>
</dbReference>
<dbReference type="Pfam" id="PF01479">
    <property type="entry name" value="S4"/>
    <property type="match status" value="1"/>
</dbReference>
<evidence type="ECO:0000313" key="7">
    <source>
        <dbReference type="EMBL" id="SHM10812.1"/>
    </source>
</evidence>
<gene>
    <name evidence="7" type="ORF">SAMN04487860_10138</name>
</gene>
<dbReference type="InterPro" id="IPR018496">
    <property type="entry name" value="PsdUridine_synth_RsuA/RluB_CS"/>
</dbReference>
<accession>A0A1M7G344</accession>
<dbReference type="SMART" id="SM00363">
    <property type="entry name" value="S4"/>
    <property type="match status" value="1"/>
</dbReference>
<comment type="similarity">
    <text evidence="1 5">Belongs to the pseudouridine synthase RsuA family.</text>
</comment>
<evidence type="ECO:0000256" key="5">
    <source>
        <dbReference type="RuleBase" id="RU003887"/>
    </source>
</evidence>
<dbReference type="GO" id="GO:0003723">
    <property type="term" value="F:RNA binding"/>
    <property type="evidence" value="ECO:0007669"/>
    <property type="project" value="UniProtKB-KW"/>
</dbReference>
<dbReference type="RefSeq" id="WP_072947623.1">
    <property type="nucleotide sequence ID" value="NZ_FRCT01000001.1"/>
</dbReference>
<dbReference type="InterPro" id="IPR020094">
    <property type="entry name" value="TruA/RsuA/RluB/E/F_N"/>
</dbReference>
<dbReference type="InterPro" id="IPR020103">
    <property type="entry name" value="PsdUridine_synth_cat_dom_sf"/>
</dbReference>
<evidence type="ECO:0000313" key="8">
    <source>
        <dbReference type="Proteomes" id="UP000184394"/>
    </source>
</evidence>
<dbReference type="InterPro" id="IPR042092">
    <property type="entry name" value="PsdUridine_s_RsuA/RluB/E/F_cat"/>
</dbReference>
<dbReference type="InterPro" id="IPR036986">
    <property type="entry name" value="S4_RNA-bd_sf"/>
</dbReference>
<dbReference type="InterPro" id="IPR002942">
    <property type="entry name" value="S4_RNA-bd"/>
</dbReference>
<dbReference type="OrthoDB" id="9807213at2"/>
<organism evidence="7 8">
    <name type="scientific">Ruminococcus flavefaciens</name>
    <dbReference type="NCBI Taxonomy" id="1265"/>
    <lineage>
        <taxon>Bacteria</taxon>
        <taxon>Bacillati</taxon>
        <taxon>Bacillota</taxon>
        <taxon>Clostridia</taxon>
        <taxon>Eubacteriales</taxon>
        <taxon>Oscillospiraceae</taxon>
        <taxon>Ruminococcus</taxon>
    </lineage>
</organism>
<dbReference type="GO" id="GO:0000455">
    <property type="term" value="P:enzyme-directed rRNA pseudouridine synthesis"/>
    <property type="evidence" value="ECO:0007669"/>
    <property type="project" value="UniProtKB-ARBA"/>
</dbReference>
<sequence length="261" mass="29405">MAQIRLDKFISERTEYTRSQIKELAAKGMIRLDGAVVKKSDTKIDSESSEVEVCGQKIGTSRYKYILLNKPQGYVCSTDEKDGETVLKLIPPEIRTKGMFPAGRLDKDSIGALLITDDGELAHKMLSPKHHIPKIYIVKLARPFENNYINKFEKGIVLADGEACLPARLQKAKNSDRLAFVELYEGKYHQVKRMFAAVGNHVELLMRVSLGSLVLPEKLAIGECMELLHKDVENLFKGQDFEVFCSRYSAVFSANLINNHL</sequence>
<dbReference type="InterPro" id="IPR000748">
    <property type="entry name" value="PsdUridine_synth_RsuA/RluB/E/F"/>
</dbReference>
<dbReference type="Gene3D" id="3.30.70.1560">
    <property type="entry name" value="Alpha-L RNA-binding motif"/>
    <property type="match status" value="1"/>
</dbReference>
<dbReference type="AlphaFoldDB" id="A0A1M7G344"/>
<dbReference type="EMBL" id="FRCT01000001">
    <property type="protein sequence ID" value="SHM10812.1"/>
    <property type="molecule type" value="Genomic_DNA"/>
</dbReference>
<dbReference type="PANTHER" id="PTHR47683:SF4">
    <property type="entry name" value="PSEUDOURIDINE SYNTHASE"/>
    <property type="match status" value="1"/>
</dbReference>
<evidence type="ECO:0000256" key="2">
    <source>
        <dbReference type="ARBA" id="ARBA00022884"/>
    </source>
</evidence>
<dbReference type="InterPro" id="IPR050343">
    <property type="entry name" value="RsuA_PseudoU_synthase"/>
</dbReference>
<dbReference type="GO" id="GO:0120159">
    <property type="term" value="F:rRNA pseudouridine synthase activity"/>
    <property type="evidence" value="ECO:0007669"/>
    <property type="project" value="UniProtKB-ARBA"/>
</dbReference>
<dbReference type="Pfam" id="PF00849">
    <property type="entry name" value="PseudoU_synth_2"/>
    <property type="match status" value="1"/>
</dbReference>
<evidence type="ECO:0000256" key="1">
    <source>
        <dbReference type="ARBA" id="ARBA00008348"/>
    </source>
</evidence>